<evidence type="ECO:0000313" key="5">
    <source>
        <dbReference type="EMBL" id="ODV73188.1"/>
    </source>
</evidence>
<feature type="compositionally biased region" description="Basic and acidic residues" evidence="3">
    <location>
        <begin position="258"/>
        <end position="282"/>
    </location>
</feature>
<keyword evidence="2" id="KW-0539">Nucleus</keyword>
<evidence type="ECO:0000259" key="4">
    <source>
        <dbReference type="Pfam" id="PF00808"/>
    </source>
</evidence>
<dbReference type="AlphaFoldDB" id="A0A1E4S130"/>
<gene>
    <name evidence="5" type="ORF">CYBJADRAFT_167786</name>
</gene>
<dbReference type="EMBL" id="KV453931">
    <property type="protein sequence ID" value="ODV73188.1"/>
    <property type="molecule type" value="Genomic_DNA"/>
</dbReference>
<comment type="subcellular location">
    <subcellularLocation>
        <location evidence="1">Nucleus</location>
    </subcellularLocation>
</comment>
<dbReference type="InterPro" id="IPR050568">
    <property type="entry name" value="Transcr_DNA_Rep_Reg"/>
</dbReference>
<reference evidence="5 6" key="1">
    <citation type="journal article" date="2016" name="Proc. Natl. Acad. Sci. U.S.A.">
        <title>Comparative genomics of biotechnologically important yeasts.</title>
        <authorList>
            <person name="Riley R."/>
            <person name="Haridas S."/>
            <person name="Wolfe K.H."/>
            <person name="Lopes M.R."/>
            <person name="Hittinger C.T."/>
            <person name="Goeker M."/>
            <person name="Salamov A.A."/>
            <person name="Wisecaver J.H."/>
            <person name="Long T.M."/>
            <person name="Calvey C.H."/>
            <person name="Aerts A.L."/>
            <person name="Barry K.W."/>
            <person name="Choi C."/>
            <person name="Clum A."/>
            <person name="Coughlan A.Y."/>
            <person name="Deshpande S."/>
            <person name="Douglass A.P."/>
            <person name="Hanson S.J."/>
            <person name="Klenk H.-P."/>
            <person name="LaButti K.M."/>
            <person name="Lapidus A."/>
            <person name="Lindquist E.A."/>
            <person name="Lipzen A.M."/>
            <person name="Meier-Kolthoff J.P."/>
            <person name="Ohm R.A."/>
            <person name="Otillar R.P."/>
            <person name="Pangilinan J.L."/>
            <person name="Peng Y."/>
            <person name="Rokas A."/>
            <person name="Rosa C.A."/>
            <person name="Scheuner C."/>
            <person name="Sibirny A.A."/>
            <person name="Slot J.C."/>
            <person name="Stielow J.B."/>
            <person name="Sun H."/>
            <person name="Kurtzman C.P."/>
            <person name="Blackwell M."/>
            <person name="Grigoriev I.V."/>
            <person name="Jeffries T.W."/>
        </authorList>
    </citation>
    <scope>NUCLEOTIDE SEQUENCE [LARGE SCALE GENOMIC DNA]</scope>
    <source>
        <strain evidence="6">ATCC 18201 / CBS 1600 / BCRC 20928 / JCM 3617 / NBRC 0987 / NRRL Y-1542</strain>
    </source>
</reference>
<proteinExistence type="predicted"/>
<dbReference type="OrthoDB" id="636685at2759"/>
<evidence type="ECO:0000256" key="1">
    <source>
        <dbReference type="ARBA" id="ARBA00004123"/>
    </source>
</evidence>
<evidence type="ECO:0000313" key="6">
    <source>
        <dbReference type="Proteomes" id="UP000094389"/>
    </source>
</evidence>
<organism evidence="5 6">
    <name type="scientific">Cyberlindnera jadinii (strain ATCC 18201 / CBS 1600 / BCRC 20928 / JCM 3617 / NBRC 0987 / NRRL Y-1542)</name>
    <name type="common">Torula yeast</name>
    <name type="synonym">Candida utilis</name>
    <dbReference type="NCBI Taxonomy" id="983966"/>
    <lineage>
        <taxon>Eukaryota</taxon>
        <taxon>Fungi</taxon>
        <taxon>Dikarya</taxon>
        <taxon>Ascomycota</taxon>
        <taxon>Saccharomycotina</taxon>
        <taxon>Saccharomycetes</taxon>
        <taxon>Phaffomycetales</taxon>
        <taxon>Phaffomycetaceae</taxon>
        <taxon>Cyberlindnera</taxon>
    </lineage>
</organism>
<feature type="compositionally biased region" description="Acidic residues" evidence="3">
    <location>
        <begin position="232"/>
        <end position="242"/>
    </location>
</feature>
<feature type="compositionally biased region" description="Low complexity" evidence="3">
    <location>
        <begin position="217"/>
        <end position="228"/>
    </location>
</feature>
<dbReference type="SUPFAM" id="SSF47113">
    <property type="entry name" value="Histone-fold"/>
    <property type="match status" value="1"/>
</dbReference>
<accession>A0A1E4S130</accession>
<protein>
    <recommendedName>
        <fullName evidence="4">Transcription factor CBF/NF-Y/archaeal histone domain-containing protein</fullName>
    </recommendedName>
</protein>
<feature type="compositionally biased region" description="Basic and acidic residues" evidence="3">
    <location>
        <begin position="82"/>
        <end position="91"/>
    </location>
</feature>
<dbReference type="GO" id="GO:0008623">
    <property type="term" value="C:CHRAC"/>
    <property type="evidence" value="ECO:0007669"/>
    <property type="project" value="TreeGrafter"/>
</dbReference>
<dbReference type="GeneID" id="30989470"/>
<evidence type="ECO:0000256" key="3">
    <source>
        <dbReference type="SAM" id="MobiDB-lite"/>
    </source>
</evidence>
<dbReference type="OMA" id="AKCDPEH"/>
<dbReference type="Gene3D" id="1.10.20.10">
    <property type="entry name" value="Histone, subunit A"/>
    <property type="match status" value="1"/>
</dbReference>
<feature type="region of interest" description="Disordered" evidence="3">
    <location>
        <begin position="215"/>
        <end position="282"/>
    </location>
</feature>
<evidence type="ECO:0000256" key="2">
    <source>
        <dbReference type="ARBA" id="ARBA00023242"/>
    </source>
</evidence>
<keyword evidence="6" id="KW-1185">Reference proteome</keyword>
<dbReference type="InterPro" id="IPR003958">
    <property type="entry name" value="CBFA_NFYB_domain"/>
</dbReference>
<feature type="compositionally biased region" description="Acidic residues" evidence="3">
    <location>
        <begin position="48"/>
        <end position="61"/>
    </location>
</feature>
<dbReference type="GO" id="GO:0046982">
    <property type="term" value="F:protein heterodimerization activity"/>
    <property type="evidence" value="ECO:0007669"/>
    <property type="project" value="InterPro"/>
</dbReference>
<dbReference type="Pfam" id="PF00808">
    <property type="entry name" value="CBFD_NFYB_HMF"/>
    <property type="match status" value="1"/>
</dbReference>
<feature type="domain" description="Transcription factor CBF/NF-Y/archaeal histone" evidence="4">
    <location>
        <begin position="107"/>
        <end position="169"/>
    </location>
</feature>
<dbReference type="CDD" id="cd23645">
    <property type="entry name" value="HFD_Dpb3-like"/>
    <property type="match status" value="1"/>
</dbReference>
<dbReference type="RefSeq" id="XP_020070227.1">
    <property type="nucleotide sequence ID" value="XM_020215074.1"/>
</dbReference>
<feature type="compositionally biased region" description="Acidic residues" evidence="3">
    <location>
        <begin position="69"/>
        <end position="79"/>
    </location>
</feature>
<feature type="region of interest" description="Disordered" evidence="3">
    <location>
        <begin position="1"/>
        <end position="106"/>
    </location>
</feature>
<sequence>MPEGPQLHQFKATVPEESAGKDVDTTNQQHLSEDVEVSGNDDGKVEDESQTIQDADETEPLNDDKDEHSDEEDGDDDGGVEGQKEDEHAGQQDEEETQEDTSGTSVLPLSKVKKIFKTDPEHLGASEAAVFTTAVATELFIQYFTEQASLIARSEKRKKLQYKDFSAAVASIEQLQFLNDTVPQTHNLKGLVEKNKVKYNKNGVLEKGQRTLQFGSKKATTTTAANHKTNPDEESDADDFGDINDANINTDIDSDDDNMGKDTDNEPEAEQRDHDHDVIMAG</sequence>
<dbReference type="STRING" id="983966.A0A1E4S130"/>
<dbReference type="PANTHER" id="PTHR10252">
    <property type="entry name" value="HISTONE-LIKE TRANSCRIPTION FACTOR CCAAT-RELATED"/>
    <property type="match status" value="1"/>
</dbReference>
<dbReference type="GO" id="GO:0006261">
    <property type="term" value="P:DNA-templated DNA replication"/>
    <property type="evidence" value="ECO:0007669"/>
    <property type="project" value="TreeGrafter"/>
</dbReference>
<dbReference type="InterPro" id="IPR009072">
    <property type="entry name" value="Histone-fold"/>
</dbReference>
<name>A0A1E4S130_CYBJN</name>
<dbReference type="Proteomes" id="UP000094389">
    <property type="component" value="Unassembled WGS sequence"/>
</dbReference>
<dbReference type="PANTHER" id="PTHR10252:SF151">
    <property type="entry name" value="DNA POLYMERASE EPSILON NONCATALYTIC SUBUNIT"/>
    <property type="match status" value="1"/>
</dbReference>